<evidence type="ECO:0000256" key="3">
    <source>
        <dbReference type="ARBA" id="ARBA00022679"/>
    </source>
</evidence>
<dbReference type="GO" id="GO:0006584">
    <property type="term" value="P:catecholamine metabolic process"/>
    <property type="evidence" value="ECO:0007669"/>
    <property type="project" value="UniProtKB-KW"/>
</dbReference>
<dbReference type="SUPFAM" id="SSF53335">
    <property type="entry name" value="S-adenosyl-L-methionine-dependent methyltransferases"/>
    <property type="match status" value="1"/>
</dbReference>
<proteinExistence type="inferred from homology"/>
<accession>A0A9P4TX78</accession>
<dbReference type="Proteomes" id="UP000800235">
    <property type="component" value="Unassembled WGS sequence"/>
</dbReference>
<evidence type="ECO:0000313" key="7">
    <source>
        <dbReference type="EMBL" id="KAF2428359.1"/>
    </source>
</evidence>
<dbReference type="AlphaFoldDB" id="A0A9P4TX78"/>
<comment type="caution">
    <text evidence="7">The sequence shown here is derived from an EMBL/GenBank/DDBJ whole genome shotgun (WGS) entry which is preliminary data.</text>
</comment>
<dbReference type="Gene3D" id="3.40.50.150">
    <property type="entry name" value="Vaccinia Virus protein VP39"/>
    <property type="match status" value="1"/>
</dbReference>
<comment type="similarity">
    <text evidence="6">Belongs to the class I-like SAM-binding methyltransferase superfamily. Cation-dependent O-methyltransferase family.</text>
</comment>
<protein>
    <recommendedName>
        <fullName evidence="1">catechol O-methyltransferase</fullName>
        <ecNumber evidence="1">2.1.1.6</ecNumber>
    </recommendedName>
</protein>
<evidence type="ECO:0000256" key="6">
    <source>
        <dbReference type="ARBA" id="ARBA00023453"/>
    </source>
</evidence>
<dbReference type="InterPro" id="IPR002935">
    <property type="entry name" value="SAM_O-MeTrfase"/>
</dbReference>
<keyword evidence="4" id="KW-0949">S-adenosyl-L-methionine</keyword>
<keyword evidence="3" id="KW-0808">Transferase</keyword>
<gene>
    <name evidence="7" type="ORF">EJ08DRAFT_662565</name>
</gene>
<dbReference type="InterPro" id="IPR029063">
    <property type="entry name" value="SAM-dependent_MTases_sf"/>
</dbReference>
<dbReference type="PANTHER" id="PTHR43836">
    <property type="entry name" value="CATECHOL O-METHYLTRANSFERASE 1-RELATED"/>
    <property type="match status" value="1"/>
</dbReference>
<evidence type="ECO:0000256" key="2">
    <source>
        <dbReference type="ARBA" id="ARBA00022603"/>
    </source>
</evidence>
<reference evidence="7" key="1">
    <citation type="journal article" date="2020" name="Stud. Mycol.">
        <title>101 Dothideomycetes genomes: a test case for predicting lifestyles and emergence of pathogens.</title>
        <authorList>
            <person name="Haridas S."/>
            <person name="Albert R."/>
            <person name="Binder M."/>
            <person name="Bloem J."/>
            <person name="Labutti K."/>
            <person name="Salamov A."/>
            <person name="Andreopoulos B."/>
            <person name="Baker S."/>
            <person name="Barry K."/>
            <person name="Bills G."/>
            <person name="Bluhm B."/>
            <person name="Cannon C."/>
            <person name="Castanera R."/>
            <person name="Culley D."/>
            <person name="Daum C."/>
            <person name="Ezra D."/>
            <person name="Gonzalez J."/>
            <person name="Henrissat B."/>
            <person name="Kuo A."/>
            <person name="Liang C."/>
            <person name="Lipzen A."/>
            <person name="Lutzoni F."/>
            <person name="Magnuson J."/>
            <person name="Mondo S."/>
            <person name="Nolan M."/>
            <person name="Ohm R."/>
            <person name="Pangilinan J."/>
            <person name="Park H.-J."/>
            <person name="Ramirez L."/>
            <person name="Alfaro M."/>
            <person name="Sun H."/>
            <person name="Tritt A."/>
            <person name="Yoshinaga Y."/>
            <person name="Zwiers L.-H."/>
            <person name="Turgeon B."/>
            <person name="Goodwin S."/>
            <person name="Spatafora J."/>
            <person name="Crous P."/>
            <person name="Grigoriev I."/>
        </authorList>
    </citation>
    <scope>NUCLEOTIDE SEQUENCE</scope>
    <source>
        <strain evidence="7">CBS 130266</strain>
    </source>
</reference>
<dbReference type="Pfam" id="PF13578">
    <property type="entry name" value="Methyltransf_24"/>
    <property type="match status" value="1"/>
</dbReference>
<name>A0A9P4TX78_9PEZI</name>
<dbReference type="PROSITE" id="PS51682">
    <property type="entry name" value="SAM_OMT_I"/>
    <property type="match status" value="1"/>
</dbReference>
<keyword evidence="2 7" id="KW-0489">Methyltransferase</keyword>
<dbReference type="GO" id="GO:0032259">
    <property type="term" value="P:methylation"/>
    <property type="evidence" value="ECO:0007669"/>
    <property type="project" value="UniProtKB-KW"/>
</dbReference>
<dbReference type="OrthoDB" id="186626at2759"/>
<evidence type="ECO:0000256" key="4">
    <source>
        <dbReference type="ARBA" id="ARBA00022691"/>
    </source>
</evidence>
<evidence type="ECO:0000256" key="5">
    <source>
        <dbReference type="ARBA" id="ARBA00022939"/>
    </source>
</evidence>
<evidence type="ECO:0000313" key="8">
    <source>
        <dbReference type="Proteomes" id="UP000800235"/>
    </source>
</evidence>
<dbReference type="GO" id="GO:0008171">
    <property type="term" value="F:O-methyltransferase activity"/>
    <property type="evidence" value="ECO:0007669"/>
    <property type="project" value="InterPro"/>
</dbReference>
<organism evidence="7 8">
    <name type="scientific">Tothia fuscella</name>
    <dbReference type="NCBI Taxonomy" id="1048955"/>
    <lineage>
        <taxon>Eukaryota</taxon>
        <taxon>Fungi</taxon>
        <taxon>Dikarya</taxon>
        <taxon>Ascomycota</taxon>
        <taxon>Pezizomycotina</taxon>
        <taxon>Dothideomycetes</taxon>
        <taxon>Pleosporomycetidae</taxon>
        <taxon>Venturiales</taxon>
        <taxon>Cylindrosympodiaceae</taxon>
        <taxon>Tothia</taxon>
    </lineage>
</organism>
<evidence type="ECO:0000256" key="1">
    <source>
        <dbReference type="ARBA" id="ARBA00012880"/>
    </source>
</evidence>
<dbReference type="EC" id="2.1.1.6" evidence="1"/>
<dbReference type="EMBL" id="MU007055">
    <property type="protein sequence ID" value="KAF2428359.1"/>
    <property type="molecule type" value="Genomic_DNA"/>
</dbReference>
<dbReference type="PANTHER" id="PTHR43836:SF2">
    <property type="entry name" value="CATECHOL O-METHYLTRANSFERASE 1-RELATED"/>
    <property type="match status" value="1"/>
</dbReference>
<keyword evidence="8" id="KW-1185">Reference proteome</keyword>
<sequence>MSPKVDLPPKAGFLEPKPKILVELGCYMGVSALAWGAILKELNEGKTDGGGVKVYSCELKEGFAKIARDFLDLAGLSSIVEVVVGESTKSLHFLHSSGKVPKGALDVLFLDHWKEFYLPDFREVEDLGLLREGSVILADNCDIPGAPDYLEYVRKGGRGGEGGFRLETGTVKVEMEGDKVAIPGMEGYPTDVEVTRVVGVPNAK</sequence>
<keyword evidence="5" id="KW-0128">Catecholamine metabolism</keyword>